<protein>
    <submittedName>
        <fullName evidence="1">Uncharacterized protein</fullName>
    </submittedName>
</protein>
<evidence type="ECO:0000313" key="1">
    <source>
        <dbReference type="EMBL" id="KAJ3549180.1"/>
    </source>
</evidence>
<proteinExistence type="predicted"/>
<sequence>MPQRSYYNYDPSLAAAIIFIIIFAISSILHLYQIIKTRTWFFIPFLLGSLFETVGFIGRAIGAEESPNWTFGPYVMQTLLLLLGPTLYAASVYMMLGRLIRLLGAEKHSLIRPSWLTKFFLFGDIVSIALQGIGGGKLVNAETRDDRESGERIIIGGLTVQLLFFGLFMVVTGLLHFRITRNPTATRISSVQVNWKRFLIIIYIASALILIRSLFRMIEYIMGHDSVLQSQEVYIYVFDAALMAAATVMLNIFHPSEYLNTERKPIDDNDSEVEMGLQNNLR</sequence>
<accession>A0ACC1SYP5</accession>
<name>A0ACC1SYP5_9HYPO</name>
<gene>
    <name evidence="1" type="ORF">NM208_g637</name>
</gene>
<reference evidence="1" key="1">
    <citation type="submission" date="2022-08" db="EMBL/GenBank/DDBJ databases">
        <title>Genome Sequence of Fusarium decemcellulare.</title>
        <authorList>
            <person name="Buettner E."/>
        </authorList>
    </citation>
    <scope>NUCLEOTIDE SEQUENCE</scope>
    <source>
        <strain evidence="1">Babe19</strain>
    </source>
</reference>
<keyword evidence="2" id="KW-1185">Reference proteome</keyword>
<dbReference type="EMBL" id="JANRMS010000029">
    <property type="protein sequence ID" value="KAJ3549180.1"/>
    <property type="molecule type" value="Genomic_DNA"/>
</dbReference>
<dbReference type="Proteomes" id="UP001148629">
    <property type="component" value="Unassembled WGS sequence"/>
</dbReference>
<evidence type="ECO:0000313" key="2">
    <source>
        <dbReference type="Proteomes" id="UP001148629"/>
    </source>
</evidence>
<comment type="caution">
    <text evidence="1">The sequence shown here is derived from an EMBL/GenBank/DDBJ whole genome shotgun (WGS) entry which is preliminary data.</text>
</comment>
<organism evidence="1 2">
    <name type="scientific">Fusarium decemcellulare</name>
    <dbReference type="NCBI Taxonomy" id="57161"/>
    <lineage>
        <taxon>Eukaryota</taxon>
        <taxon>Fungi</taxon>
        <taxon>Dikarya</taxon>
        <taxon>Ascomycota</taxon>
        <taxon>Pezizomycotina</taxon>
        <taxon>Sordariomycetes</taxon>
        <taxon>Hypocreomycetidae</taxon>
        <taxon>Hypocreales</taxon>
        <taxon>Nectriaceae</taxon>
        <taxon>Fusarium</taxon>
        <taxon>Fusarium decemcellulare species complex</taxon>
    </lineage>
</organism>